<gene>
    <name evidence="2" type="ORF">B1A_07135</name>
</gene>
<dbReference type="GO" id="GO:0005886">
    <property type="term" value="C:plasma membrane"/>
    <property type="evidence" value="ECO:0007669"/>
    <property type="project" value="TreeGrafter"/>
</dbReference>
<keyword evidence="1" id="KW-1133">Transmembrane helix</keyword>
<keyword evidence="1" id="KW-0472">Membrane</keyword>
<organism evidence="2">
    <name type="scientific">mine drainage metagenome</name>
    <dbReference type="NCBI Taxonomy" id="410659"/>
    <lineage>
        <taxon>unclassified sequences</taxon>
        <taxon>metagenomes</taxon>
        <taxon>ecological metagenomes</taxon>
    </lineage>
</organism>
<feature type="non-terminal residue" evidence="2">
    <location>
        <position position="178"/>
    </location>
</feature>
<accession>T1CLE9</accession>
<feature type="transmembrane region" description="Helical" evidence="1">
    <location>
        <begin position="29"/>
        <end position="49"/>
    </location>
</feature>
<reference evidence="2" key="1">
    <citation type="submission" date="2013-08" db="EMBL/GenBank/DDBJ databases">
        <authorList>
            <person name="Mendez C."/>
            <person name="Richter M."/>
            <person name="Ferrer M."/>
            <person name="Sanchez J."/>
        </authorList>
    </citation>
    <scope>NUCLEOTIDE SEQUENCE</scope>
</reference>
<keyword evidence="1" id="KW-0812">Transmembrane</keyword>
<dbReference type="SUPFAM" id="SSF82693">
    <property type="entry name" value="Multidrug efflux transporter AcrB pore domain, PN1, PN2, PC1 and PC2 subdomains"/>
    <property type="match status" value="1"/>
</dbReference>
<evidence type="ECO:0000256" key="1">
    <source>
        <dbReference type="SAM" id="Phobius"/>
    </source>
</evidence>
<comment type="caution">
    <text evidence="2">The sequence shown here is derived from an EMBL/GenBank/DDBJ whole genome shotgun (WGS) entry which is preliminary data.</text>
</comment>
<dbReference type="PANTHER" id="PTHR32063:SF0">
    <property type="entry name" value="SWARMING MOTILITY PROTEIN SWRC"/>
    <property type="match status" value="1"/>
</dbReference>
<protein>
    <submittedName>
        <fullName evidence="2">Acriflavin resistance protein</fullName>
    </submittedName>
</protein>
<sequence>PRPVHRLPGEQWLRHKYGRALLRGMRKPVWAAPVAAALLIAAAIGVLWLPTAFLPHWDEGVFVVPYRTPVGTGVRETTQVGRDMMRIALRDPAVARASLVVGRGLGNAIPRPTKVASRSCSSGNRRASVWQVMQQLRRRFRAAFPDLTTLETMQVMINRLGNLSGSHAPLVVELFGKS</sequence>
<dbReference type="EMBL" id="AUZX01005154">
    <property type="protein sequence ID" value="EQD68824.1"/>
    <property type="molecule type" value="Genomic_DNA"/>
</dbReference>
<proteinExistence type="predicted"/>
<dbReference type="Gene3D" id="3.30.70.1430">
    <property type="entry name" value="Multidrug efflux transporter AcrB pore domain"/>
    <property type="match status" value="1"/>
</dbReference>
<dbReference type="GO" id="GO:0042910">
    <property type="term" value="F:xenobiotic transmembrane transporter activity"/>
    <property type="evidence" value="ECO:0007669"/>
    <property type="project" value="TreeGrafter"/>
</dbReference>
<name>T1CLE9_9ZZZZ</name>
<feature type="non-terminal residue" evidence="2">
    <location>
        <position position="1"/>
    </location>
</feature>
<dbReference type="PANTHER" id="PTHR32063">
    <property type="match status" value="1"/>
</dbReference>
<dbReference type="AlphaFoldDB" id="T1CLE9"/>
<dbReference type="Pfam" id="PF00873">
    <property type="entry name" value="ACR_tran"/>
    <property type="match status" value="1"/>
</dbReference>
<dbReference type="Gene3D" id="1.20.1640.10">
    <property type="entry name" value="Multidrug efflux transporter AcrB transmembrane domain"/>
    <property type="match status" value="1"/>
</dbReference>
<dbReference type="InterPro" id="IPR001036">
    <property type="entry name" value="Acrflvin-R"/>
</dbReference>
<evidence type="ECO:0000313" key="2">
    <source>
        <dbReference type="EMBL" id="EQD68824.1"/>
    </source>
</evidence>
<reference evidence="2" key="2">
    <citation type="journal article" date="2014" name="ISME J.">
        <title>Microbial stratification in low pH oxic and suboxic macroscopic growths along an acid mine drainage.</title>
        <authorList>
            <person name="Mendez-Garcia C."/>
            <person name="Mesa V."/>
            <person name="Sprenger R.R."/>
            <person name="Richter M."/>
            <person name="Diez M.S."/>
            <person name="Solano J."/>
            <person name="Bargiela R."/>
            <person name="Golyshina O.V."/>
            <person name="Manteca A."/>
            <person name="Ramos J.L."/>
            <person name="Gallego J.R."/>
            <person name="Llorente I."/>
            <person name="Martins Dos Santos V.A."/>
            <person name="Jensen O.N."/>
            <person name="Pelaez A.I."/>
            <person name="Sanchez J."/>
            <person name="Ferrer M."/>
        </authorList>
    </citation>
    <scope>NUCLEOTIDE SEQUENCE</scope>
</reference>